<evidence type="ECO:0000256" key="5">
    <source>
        <dbReference type="SAM" id="Phobius"/>
    </source>
</evidence>
<organism evidence="7 8">
    <name type="scientific">Streptomyces finlayi</name>
    <dbReference type="NCBI Taxonomy" id="67296"/>
    <lineage>
        <taxon>Bacteria</taxon>
        <taxon>Bacillati</taxon>
        <taxon>Actinomycetota</taxon>
        <taxon>Actinomycetes</taxon>
        <taxon>Kitasatosporales</taxon>
        <taxon>Streptomycetaceae</taxon>
        <taxon>Streptomyces</taxon>
    </lineage>
</organism>
<evidence type="ECO:0000256" key="2">
    <source>
        <dbReference type="ARBA" id="ARBA00022692"/>
    </source>
</evidence>
<keyword evidence="2 5" id="KW-0812">Transmembrane</keyword>
<dbReference type="GO" id="GO:0016020">
    <property type="term" value="C:membrane"/>
    <property type="evidence" value="ECO:0007669"/>
    <property type="project" value="UniProtKB-SubCell"/>
</dbReference>
<comment type="subcellular location">
    <subcellularLocation>
        <location evidence="1">Membrane</location>
        <topology evidence="1">Multi-pass membrane protein</topology>
    </subcellularLocation>
</comment>
<feature type="domain" description="RDD" evidence="6">
    <location>
        <begin position="1"/>
        <end position="91"/>
    </location>
</feature>
<evidence type="ECO:0000313" key="7">
    <source>
        <dbReference type="EMBL" id="QNE75373.1"/>
    </source>
</evidence>
<sequence length="160" mass="17480">MRRYLAVAVDCYLCLLAAGLLTRPHVGTSEAGRALPLLLAFALVLSFVNQVLLTAALRASAGKLVMGVRVVEMPGVERPGFGRLVRRWILGLCWAPLQAWHRLRSLTGHGRGGEDGGPYEDVAGLRQVRHVDLLVYRASGLRPGRRASGHGVRWRRSPSP</sequence>
<keyword evidence="8" id="KW-1185">Reference proteome</keyword>
<evidence type="ECO:0000256" key="1">
    <source>
        <dbReference type="ARBA" id="ARBA00004141"/>
    </source>
</evidence>
<name>A0A7G7BJ58_9ACTN</name>
<protein>
    <recommendedName>
        <fullName evidence="6">RDD domain-containing protein</fullName>
    </recommendedName>
</protein>
<accession>A0A7G7BJ58</accession>
<keyword evidence="3 5" id="KW-1133">Transmembrane helix</keyword>
<evidence type="ECO:0000256" key="3">
    <source>
        <dbReference type="ARBA" id="ARBA00022989"/>
    </source>
</evidence>
<dbReference type="EMBL" id="CP045702">
    <property type="protein sequence ID" value="QNE75373.1"/>
    <property type="molecule type" value="Genomic_DNA"/>
</dbReference>
<dbReference type="RefSeq" id="WP_185298904.1">
    <property type="nucleotide sequence ID" value="NZ_CP045702.1"/>
</dbReference>
<dbReference type="Proteomes" id="UP000515307">
    <property type="component" value="Chromosome"/>
</dbReference>
<proteinExistence type="predicted"/>
<dbReference type="AlphaFoldDB" id="A0A7G7BJ58"/>
<reference evidence="8" key="1">
    <citation type="submission" date="2019-10" db="EMBL/GenBank/DDBJ databases">
        <title>Antimicrobial potential of Antarctic Bacteria.</title>
        <authorList>
            <person name="Benaud N."/>
            <person name="Edwards R.J."/>
            <person name="Ferrari B.C."/>
        </authorList>
    </citation>
    <scope>NUCLEOTIDE SEQUENCE [LARGE SCALE GENOMIC DNA]</scope>
    <source>
        <strain evidence="8">NBSH44</strain>
    </source>
</reference>
<evidence type="ECO:0000313" key="8">
    <source>
        <dbReference type="Proteomes" id="UP000515307"/>
    </source>
</evidence>
<evidence type="ECO:0000259" key="6">
    <source>
        <dbReference type="Pfam" id="PF06271"/>
    </source>
</evidence>
<evidence type="ECO:0000256" key="4">
    <source>
        <dbReference type="ARBA" id="ARBA00023136"/>
    </source>
</evidence>
<dbReference type="Pfam" id="PF06271">
    <property type="entry name" value="RDD"/>
    <property type="match status" value="1"/>
</dbReference>
<dbReference type="KEGG" id="sfiy:F0344_12750"/>
<keyword evidence="4 5" id="KW-0472">Membrane</keyword>
<dbReference type="InterPro" id="IPR010432">
    <property type="entry name" value="RDD"/>
</dbReference>
<feature type="transmembrane region" description="Helical" evidence="5">
    <location>
        <begin position="34"/>
        <end position="57"/>
    </location>
</feature>
<gene>
    <name evidence="7" type="ORF">F0344_12750</name>
</gene>